<sequence>MVLSRREPRMKARCGHDYGGVLMRIFSRRTLLGAAALLVSAYAGPLAAPSAAADEAKKIAIANFGPHGTLEQVVDGFKQALTDKGYKEGEGVVYEYSHGNFDPSLIPQVLRSLEATSPDLLMTITTPVTLASINLISDKSLPIVFGVVTQPVAAGVVPSWDKGSERYVGASNLPSIKAVIGFARELLGDIKSFGMLYNSGDVNDVILRDYAASVAEELGLEFRSESVESPNDIQQRTMALDGVDFIYVIPSSMLQPTVPALASAADRMEIPVISATPDGVLEHVILGAFSISWEKVGYNAGLRAVQILEGAKPSELSNYRPTVEDHTPFISARRLKEAGLDLPAALKDCDCVVD</sequence>
<dbReference type="PANTHER" id="PTHR35271:SF1">
    <property type="entry name" value="ABC TRANSPORTER, SUBSTRATE-BINDING LIPOPROTEIN"/>
    <property type="match status" value="1"/>
</dbReference>
<reference evidence="1 2" key="1">
    <citation type="submission" date="2019-12" db="EMBL/GenBank/DDBJ databases">
        <title>Nitratireductor arenosus sp. nov., Isolated from sea sand, Jeju island, South Korea.</title>
        <authorList>
            <person name="Kim W."/>
        </authorList>
    </citation>
    <scope>NUCLEOTIDE SEQUENCE [LARGE SCALE GENOMIC DNA]</scope>
    <source>
        <strain evidence="1 2">CAU 1489</strain>
    </source>
</reference>
<dbReference type="Gene3D" id="3.40.50.2300">
    <property type="match status" value="2"/>
</dbReference>
<dbReference type="AlphaFoldDB" id="A0A844QBG3"/>
<dbReference type="InterPro" id="IPR006311">
    <property type="entry name" value="TAT_signal"/>
</dbReference>
<dbReference type="InterPro" id="IPR028082">
    <property type="entry name" value="Peripla_BP_I"/>
</dbReference>
<proteinExistence type="predicted"/>
<accession>A0A844QBG3</accession>
<evidence type="ECO:0000313" key="2">
    <source>
        <dbReference type="Proteomes" id="UP000463224"/>
    </source>
</evidence>
<keyword evidence="2" id="KW-1185">Reference proteome</keyword>
<dbReference type="EMBL" id="WPHG01000001">
    <property type="protein sequence ID" value="MVA96562.1"/>
    <property type="molecule type" value="Genomic_DNA"/>
</dbReference>
<dbReference type="Pfam" id="PF04392">
    <property type="entry name" value="ABC_sub_bind"/>
    <property type="match status" value="1"/>
</dbReference>
<dbReference type="PANTHER" id="PTHR35271">
    <property type="entry name" value="ABC TRANSPORTER, SUBSTRATE-BINDING LIPOPROTEIN-RELATED"/>
    <property type="match status" value="1"/>
</dbReference>
<dbReference type="CDD" id="cd06325">
    <property type="entry name" value="PBP1_ABC_unchar_transporter"/>
    <property type="match status" value="1"/>
</dbReference>
<dbReference type="PROSITE" id="PS51318">
    <property type="entry name" value="TAT"/>
    <property type="match status" value="1"/>
</dbReference>
<evidence type="ECO:0000313" key="1">
    <source>
        <dbReference type="EMBL" id="MVA96562.1"/>
    </source>
</evidence>
<dbReference type="Proteomes" id="UP000463224">
    <property type="component" value="Unassembled WGS sequence"/>
</dbReference>
<protein>
    <recommendedName>
        <fullName evidence="3">ABC transporter substrate-binding protein</fullName>
    </recommendedName>
</protein>
<gene>
    <name evidence="1" type="ORF">GN330_04775</name>
</gene>
<name>A0A844QBG3_9HYPH</name>
<evidence type="ECO:0008006" key="3">
    <source>
        <dbReference type="Google" id="ProtNLM"/>
    </source>
</evidence>
<comment type="caution">
    <text evidence="1">The sequence shown here is derived from an EMBL/GenBank/DDBJ whole genome shotgun (WGS) entry which is preliminary data.</text>
</comment>
<organism evidence="1 2">
    <name type="scientific">Nitratireductor arenosus</name>
    <dbReference type="NCBI Taxonomy" id="2682096"/>
    <lineage>
        <taxon>Bacteria</taxon>
        <taxon>Pseudomonadati</taxon>
        <taxon>Pseudomonadota</taxon>
        <taxon>Alphaproteobacteria</taxon>
        <taxon>Hyphomicrobiales</taxon>
        <taxon>Phyllobacteriaceae</taxon>
        <taxon>Nitratireductor</taxon>
    </lineage>
</organism>
<dbReference type="InterPro" id="IPR007487">
    <property type="entry name" value="ABC_transpt-TYRBP-like"/>
</dbReference>
<dbReference type="SUPFAM" id="SSF53822">
    <property type="entry name" value="Periplasmic binding protein-like I"/>
    <property type="match status" value="1"/>
</dbReference>